<dbReference type="Gene3D" id="3.40.640.10">
    <property type="entry name" value="Type I PLP-dependent aspartate aminotransferase-like (Major domain)"/>
    <property type="match status" value="1"/>
</dbReference>
<keyword evidence="4" id="KW-0663">Pyridoxal phosphate</keyword>
<dbReference type="GO" id="GO:0030170">
    <property type="term" value="F:pyridoxal phosphate binding"/>
    <property type="evidence" value="ECO:0007669"/>
    <property type="project" value="InterPro"/>
</dbReference>
<gene>
    <name evidence="6" type="primary">dapC</name>
    <name evidence="6" type="ORF">PbB2_02979</name>
</gene>
<dbReference type="GO" id="GO:0005737">
    <property type="term" value="C:cytoplasm"/>
    <property type="evidence" value="ECO:0007669"/>
    <property type="project" value="TreeGrafter"/>
</dbReference>
<dbReference type="EMBL" id="BFBR01000011">
    <property type="protein sequence ID" value="GBF59285.1"/>
    <property type="molecule type" value="Genomic_DNA"/>
</dbReference>
<evidence type="ECO:0000256" key="1">
    <source>
        <dbReference type="ARBA" id="ARBA00001933"/>
    </source>
</evidence>
<dbReference type="SUPFAM" id="SSF53383">
    <property type="entry name" value="PLP-dependent transferases"/>
    <property type="match status" value="1"/>
</dbReference>
<dbReference type="Pfam" id="PF00155">
    <property type="entry name" value="Aminotran_1_2"/>
    <property type="match status" value="1"/>
</dbReference>
<dbReference type="GO" id="GO:0009016">
    <property type="term" value="F:succinyldiaminopimelate transaminase activity"/>
    <property type="evidence" value="ECO:0007669"/>
    <property type="project" value="UniProtKB-EC"/>
</dbReference>
<dbReference type="OrthoDB" id="9763453at2"/>
<feature type="domain" description="Aminotransferase class I/classII large" evidence="5">
    <location>
        <begin position="27"/>
        <end position="379"/>
    </location>
</feature>
<dbReference type="AlphaFoldDB" id="A0A2P2EDZ9"/>
<comment type="cofactor">
    <cofactor evidence="1">
        <name>pyridoxal 5'-phosphate</name>
        <dbReference type="ChEBI" id="CHEBI:597326"/>
    </cofactor>
</comment>
<dbReference type="InterPro" id="IPR051326">
    <property type="entry name" value="Kynurenine-oxoglutarate_AT"/>
</dbReference>
<dbReference type="Proteomes" id="UP000245086">
    <property type="component" value="Unassembled WGS sequence"/>
</dbReference>
<dbReference type="NCBIfam" id="NF006488">
    <property type="entry name" value="PRK08912.1"/>
    <property type="match status" value="1"/>
</dbReference>
<dbReference type="InterPro" id="IPR015424">
    <property type="entry name" value="PyrdxlP-dep_Trfase"/>
</dbReference>
<evidence type="ECO:0000256" key="2">
    <source>
        <dbReference type="ARBA" id="ARBA00022576"/>
    </source>
</evidence>
<dbReference type="RefSeq" id="WP_108986168.1">
    <property type="nucleotide sequence ID" value="NZ_BFBR01000011.1"/>
</dbReference>
<proteinExistence type="predicted"/>
<evidence type="ECO:0000256" key="4">
    <source>
        <dbReference type="ARBA" id="ARBA00022898"/>
    </source>
</evidence>
<accession>A0A2P2EDZ9</accession>
<dbReference type="PANTHER" id="PTHR43807">
    <property type="entry name" value="FI04487P"/>
    <property type="match status" value="1"/>
</dbReference>
<protein>
    <submittedName>
        <fullName evidence="6">Putative N-succinyldiaminopimelate aminotransferase DapC</fullName>
        <ecNumber evidence="6">2.6.1.17</ecNumber>
    </submittedName>
</protein>
<dbReference type="InterPro" id="IPR015421">
    <property type="entry name" value="PyrdxlP-dep_Trfase_major"/>
</dbReference>
<dbReference type="InterPro" id="IPR004839">
    <property type="entry name" value="Aminotransferase_I/II_large"/>
</dbReference>
<reference evidence="6" key="1">
    <citation type="journal article" date="2018" name="Genome Announc.">
        <title>Draft Genome Sequence of "Candidatus Phycosocius bacilliformis," an Alphaproteobacterial Ectosymbiont of the Hydrocarbon-Producing Green Alga Botryococcus braunii.</title>
        <authorList>
            <person name="Tanabe Y."/>
            <person name="Yamaguchi H."/>
            <person name="Watanabe M.M."/>
        </authorList>
    </citation>
    <scope>NUCLEOTIDE SEQUENCE [LARGE SCALE GENOMIC DNA]</scope>
    <source>
        <strain evidence="6">BOTRYCO-2</strain>
    </source>
</reference>
<evidence type="ECO:0000259" key="5">
    <source>
        <dbReference type="Pfam" id="PF00155"/>
    </source>
</evidence>
<keyword evidence="7" id="KW-1185">Reference proteome</keyword>
<dbReference type="PANTHER" id="PTHR43807:SF20">
    <property type="entry name" value="FI04487P"/>
    <property type="match status" value="1"/>
</dbReference>
<comment type="caution">
    <text evidence="6">The sequence shown here is derived from an EMBL/GenBank/DDBJ whole genome shotgun (WGS) entry which is preliminary data.</text>
</comment>
<evidence type="ECO:0000256" key="3">
    <source>
        <dbReference type="ARBA" id="ARBA00022679"/>
    </source>
</evidence>
<sequence length="388" mass="41808">MAFNPHLSELPTTIFEVMSGLARQHQAINLGQGFPDSQGPEALRRLACDGLMQGSNQYPPMLGLPELRASVAEHYVRHQGLSLSHEHVVVTSGATEALAASFLALLVPGDEVIVLDPAYDAYRPLIARAGARSMTIPLFPPKWTLDLTAIEAVITPRTRMIVLNNPMNPTGRAFGPEELAGLADICQRHDLIAVCDEVWEHVVLDGQKHHPLIGLPGMAKRTVKIGSAGKMFGMTGWKVGFVCADPEIARVIGKAHQFLTFTTAPHLQAAVAHGLGWGPAWFEGQRADFTKAYHFLRTGLMREGFAVLDSAATYFLCVDLSASGIEQPSMDFCLNTVTQFGVATIPLESLYADPATAPPVIRLCFAKEEAVLASAITRLAAARAAARA</sequence>
<dbReference type="InterPro" id="IPR015422">
    <property type="entry name" value="PyrdxlP-dep_Trfase_small"/>
</dbReference>
<dbReference type="CDD" id="cd00609">
    <property type="entry name" value="AAT_like"/>
    <property type="match status" value="1"/>
</dbReference>
<evidence type="ECO:0000313" key="7">
    <source>
        <dbReference type="Proteomes" id="UP000245086"/>
    </source>
</evidence>
<dbReference type="EC" id="2.6.1.17" evidence="6"/>
<organism evidence="6 7">
    <name type="scientific">Candidatus Phycosocius bacilliformis</name>
    <dbReference type="NCBI Taxonomy" id="1445552"/>
    <lineage>
        <taxon>Bacteria</taxon>
        <taxon>Pseudomonadati</taxon>
        <taxon>Pseudomonadota</taxon>
        <taxon>Alphaproteobacteria</taxon>
        <taxon>Caulobacterales</taxon>
        <taxon>Caulobacterales incertae sedis</taxon>
        <taxon>Candidatus Phycosocius</taxon>
    </lineage>
</organism>
<name>A0A2P2EDZ9_9PROT</name>
<keyword evidence="3 6" id="KW-0808">Transferase</keyword>
<dbReference type="Gene3D" id="3.90.1150.10">
    <property type="entry name" value="Aspartate Aminotransferase, domain 1"/>
    <property type="match status" value="1"/>
</dbReference>
<evidence type="ECO:0000313" key="6">
    <source>
        <dbReference type="EMBL" id="GBF59285.1"/>
    </source>
</evidence>
<dbReference type="GO" id="GO:0016212">
    <property type="term" value="F:kynurenine-oxoglutarate transaminase activity"/>
    <property type="evidence" value="ECO:0007669"/>
    <property type="project" value="TreeGrafter"/>
</dbReference>
<keyword evidence="2 6" id="KW-0032">Aminotransferase</keyword>